<dbReference type="InterPro" id="IPR006145">
    <property type="entry name" value="PsdUridine_synth_RsuA/RluA"/>
</dbReference>
<evidence type="ECO:0000256" key="2">
    <source>
        <dbReference type="ARBA" id="ARBA00010876"/>
    </source>
</evidence>
<evidence type="ECO:0000313" key="6">
    <source>
        <dbReference type="EMBL" id="PNU00760.1"/>
    </source>
</evidence>
<keyword evidence="7" id="KW-1185">Reference proteome</keyword>
<feature type="domain" description="Pseudouridine synthase RsuA/RluA-like" evidence="5">
    <location>
        <begin position="113"/>
        <end position="263"/>
    </location>
</feature>
<dbReference type="KEGG" id="cthd:CDO33_06865"/>
<evidence type="ECO:0000256" key="1">
    <source>
        <dbReference type="ARBA" id="ARBA00000073"/>
    </source>
</evidence>
<evidence type="ECO:0000313" key="7">
    <source>
        <dbReference type="Proteomes" id="UP000236151"/>
    </source>
</evidence>
<name>A0A2K2FJ00_9CLOT</name>
<dbReference type="PANTHER" id="PTHR21600:SF44">
    <property type="entry name" value="RIBOSOMAL LARGE SUBUNIT PSEUDOURIDINE SYNTHASE D"/>
    <property type="match status" value="1"/>
</dbReference>
<comment type="catalytic activity">
    <reaction evidence="1 4">
        <text>a uridine in RNA = a pseudouridine in RNA</text>
        <dbReference type="Rhea" id="RHEA:48348"/>
        <dbReference type="Rhea" id="RHEA-COMP:12068"/>
        <dbReference type="Rhea" id="RHEA-COMP:12069"/>
        <dbReference type="ChEBI" id="CHEBI:65314"/>
        <dbReference type="ChEBI" id="CHEBI:65315"/>
    </reaction>
</comment>
<dbReference type="EC" id="5.4.99.-" evidence="4"/>
<dbReference type="EMBL" id="NIOJ01000007">
    <property type="protein sequence ID" value="PNU00760.1"/>
    <property type="molecule type" value="Genomic_DNA"/>
</dbReference>
<sequence>MDSICPANPCHYQAINIYIINRVRQLKLKYIVDSQSSGKTVKYILKNKLELSERLIKRLKYSGNIFCNSTPVFVNATVNPGDIVEASVDFTEEENDIAPEKMDLDIVFEDDGMIVINKRPNTVVHPTSYHQSGTIANGIVYYMKQKGMSKKVRPVSRLDRDTSGLIIFAKNEFIQESLVRQMASGSFIKKYIGIVHGSVKEETGTINLPIARMPGSIMQRHVSPDGAPSVTHYKVIERLSNATCLEFRLETGRTHQIRVHCQAIGHPLIGDSLYPGTGSNAYENQPLIERQALHSHTVRFVHPVDKTEMHLTAPLPEDMSKLLEILRK</sequence>
<dbReference type="GO" id="GO:0000455">
    <property type="term" value="P:enzyme-directed rRNA pseudouridine synthesis"/>
    <property type="evidence" value="ECO:0007669"/>
    <property type="project" value="TreeGrafter"/>
</dbReference>
<dbReference type="InterPro" id="IPR050188">
    <property type="entry name" value="RluA_PseudoU_synthase"/>
</dbReference>
<dbReference type="SUPFAM" id="SSF55120">
    <property type="entry name" value="Pseudouridine synthase"/>
    <property type="match status" value="1"/>
</dbReference>
<feature type="active site" evidence="3">
    <location>
        <position position="159"/>
    </location>
</feature>
<dbReference type="PANTHER" id="PTHR21600">
    <property type="entry name" value="MITOCHONDRIAL RNA PSEUDOURIDINE SYNTHASE"/>
    <property type="match status" value="1"/>
</dbReference>
<evidence type="ECO:0000256" key="3">
    <source>
        <dbReference type="PIRSR" id="PIRSR606225-1"/>
    </source>
</evidence>
<dbReference type="GO" id="GO:0003723">
    <property type="term" value="F:RNA binding"/>
    <property type="evidence" value="ECO:0007669"/>
    <property type="project" value="InterPro"/>
</dbReference>
<comment type="function">
    <text evidence="4">Responsible for synthesis of pseudouridine from uracil.</text>
</comment>
<reference evidence="6 7" key="1">
    <citation type="submission" date="2017-06" db="EMBL/GenBank/DDBJ databases">
        <title>Investigating the central metabolism of Clostridium thermosuccinogenes.</title>
        <authorList>
            <person name="Koendjbiharie J.G."/>
            <person name="van Kranenburg R."/>
        </authorList>
    </citation>
    <scope>NUCLEOTIDE SEQUENCE [LARGE SCALE GENOMIC DNA]</scope>
    <source>
        <strain evidence="6 7">DSM 5806</strain>
    </source>
</reference>
<dbReference type="GO" id="GO:0140098">
    <property type="term" value="F:catalytic activity, acting on RNA"/>
    <property type="evidence" value="ECO:0007669"/>
    <property type="project" value="UniProtKB-ARBA"/>
</dbReference>
<dbReference type="NCBIfam" id="TIGR00005">
    <property type="entry name" value="rluA_subfam"/>
    <property type="match status" value="1"/>
</dbReference>
<dbReference type="OrthoDB" id="9807829at2"/>
<dbReference type="InterPro" id="IPR006225">
    <property type="entry name" value="PsdUridine_synth_RluC/D"/>
</dbReference>
<dbReference type="InterPro" id="IPR020103">
    <property type="entry name" value="PsdUridine_synth_cat_dom_sf"/>
</dbReference>
<dbReference type="GO" id="GO:0009982">
    <property type="term" value="F:pseudouridine synthase activity"/>
    <property type="evidence" value="ECO:0007669"/>
    <property type="project" value="InterPro"/>
</dbReference>
<evidence type="ECO:0000256" key="4">
    <source>
        <dbReference type="RuleBase" id="RU362028"/>
    </source>
</evidence>
<dbReference type="CDD" id="cd02869">
    <property type="entry name" value="PseudoU_synth_RluA_like"/>
    <property type="match status" value="1"/>
</dbReference>
<accession>A0A2K2FJ00</accession>
<dbReference type="Gene3D" id="3.30.2350.10">
    <property type="entry name" value="Pseudouridine synthase"/>
    <property type="match status" value="1"/>
</dbReference>
<protein>
    <recommendedName>
        <fullName evidence="4">Pseudouridine synthase</fullName>
        <ecNumber evidence="4">5.4.99.-</ecNumber>
    </recommendedName>
</protein>
<organism evidence="6 7">
    <name type="scientific">Clostridium thermosuccinogenes</name>
    <dbReference type="NCBI Taxonomy" id="84032"/>
    <lineage>
        <taxon>Bacteria</taxon>
        <taxon>Bacillati</taxon>
        <taxon>Bacillota</taxon>
        <taxon>Clostridia</taxon>
        <taxon>Eubacteriales</taxon>
        <taxon>Clostridiaceae</taxon>
        <taxon>Clostridium</taxon>
    </lineage>
</organism>
<keyword evidence="4" id="KW-0413">Isomerase</keyword>
<proteinExistence type="inferred from homology"/>
<dbReference type="Proteomes" id="UP000236151">
    <property type="component" value="Unassembled WGS sequence"/>
</dbReference>
<evidence type="ECO:0000259" key="5">
    <source>
        <dbReference type="Pfam" id="PF00849"/>
    </source>
</evidence>
<dbReference type="AlphaFoldDB" id="A0A2K2FJ00"/>
<gene>
    <name evidence="6" type="ORF">CDQ84_04855</name>
</gene>
<dbReference type="Pfam" id="PF00849">
    <property type="entry name" value="PseudoU_synth_2"/>
    <property type="match status" value="1"/>
</dbReference>
<comment type="caution">
    <text evidence="6">The sequence shown here is derived from an EMBL/GenBank/DDBJ whole genome shotgun (WGS) entry which is preliminary data.</text>
</comment>
<comment type="similarity">
    <text evidence="2 4">Belongs to the pseudouridine synthase RluA family.</text>
</comment>